<dbReference type="GO" id="GO:0097157">
    <property type="term" value="F:pre-mRNA intronic binding"/>
    <property type="evidence" value="ECO:0007669"/>
    <property type="project" value="TreeGrafter"/>
</dbReference>
<dbReference type="PANTHER" id="PTHR11140:SF0">
    <property type="entry name" value="PRE-MRNA-PROCESSING-SPLICING FACTOR 8"/>
    <property type="match status" value="1"/>
</dbReference>
<dbReference type="InterPro" id="IPR043172">
    <property type="entry name" value="Prp8_domainIV_palm"/>
</dbReference>
<dbReference type="Gene3D" id="3.30.420.230">
    <property type="match status" value="1"/>
</dbReference>
<proteinExistence type="predicted"/>
<organism evidence="4 5">
    <name type="scientific">Dillenia turbinata</name>
    <dbReference type="NCBI Taxonomy" id="194707"/>
    <lineage>
        <taxon>Eukaryota</taxon>
        <taxon>Viridiplantae</taxon>
        <taxon>Streptophyta</taxon>
        <taxon>Embryophyta</taxon>
        <taxon>Tracheophyta</taxon>
        <taxon>Spermatophyta</taxon>
        <taxon>Magnoliopsida</taxon>
        <taxon>eudicotyledons</taxon>
        <taxon>Gunneridae</taxon>
        <taxon>Pentapetalae</taxon>
        <taxon>Dilleniales</taxon>
        <taxon>Dilleniaceae</taxon>
        <taxon>Dillenia</taxon>
    </lineage>
</organism>
<dbReference type="GO" id="GO:0071013">
    <property type="term" value="C:catalytic step 2 spliceosome"/>
    <property type="evidence" value="ECO:0007669"/>
    <property type="project" value="TreeGrafter"/>
</dbReference>
<evidence type="ECO:0000256" key="1">
    <source>
        <dbReference type="SAM" id="Coils"/>
    </source>
</evidence>
<dbReference type="InterPro" id="IPR012337">
    <property type="entry name" value="RNaseH-like_sf"/>
</dbReference>
<comment type="caution">
    <text evidence="4">The sequence shown here is derived from an EMBL/GenBank/DDBJ whole genome shotgun (WGS) entry which is preliminary data.</text>
</comment>
<dbReference type="GO" id="GO:0000244">
    <property type="term" value="P:spliceosomal tri-snRNP complex assembly"/>
    <property type="evidence" value="ECO:0007669"/>
    <property type="project" value="TreeGrafter"/>
</dbReference>
<dbReference type="AlphaFoldDB" id="A0AAN8YVZ4"/>
<dbReference type="InterPro" id="IPR042516">
    <property type="entry name" value="Prp8_U5-snRNA-bd_sf"/>
</dbReference>
<evidence type="ECO:0000313" key="5">
    <source>
        <dbReference type="Proteomes" id="UP001370490"/>
    </source>
</evidence>
<dbReference type="Gene3D" id="3.30.43.40">
    <property type="entry name" value="Pre-mRNA-processing-splicing factor 8, U5-snRNA-binding domain"/>
    <property type="match status" value="1"/>
</dbReference>
<evidence type="ECO:0000259" key="3">
    <source>
        <dbReference type="Pfam" id="PF12134"/>
    </source>
</evidence>
<dbReference type="GO" id="GO:0017070">
    <property type="term" value="F:U6 snRNA binding"/>
    <property type="evidence" value="ECO:0007669"/>
    <property type="project" value="TreeGrafter"/>
</dbReference>
<evidence type="ECO:0000259" key="2">
    <source>
        <dbReference type="Pfam" id="PF10597"/>
    </source>
</evidence>
<feature type="domain" description="Pre-mRNA-processing-splicing factor 8 U5-snRNA-binding" evidence="2">
    <location>
        <begin position="378"/>
        <end position="486"/>
    </location>
</feature>
<reference evidence="4 5" key="1">
    <citation type="submission" date="2023-12" db="EMBL/GenBank/DDBJ databases">
        <title>A high-quality genome assembly for Dillenia turbinata (Dilleniales).</title>
        <authorList>
            <person name="Chanderbali A."/>
        </authorList>
    </citation>
    <scope>NUCLEOTIDE SEQUENCE [LARGE SCALE GENOMIC DNA]</scope>
    <source>
        <strain evidence="4">LSX21</strain>
        <tissue evidence="4">Leaf</tissue>
    </source>
</reference>
<feature type="domain" description="PRP8" evidence="3">
    <location>
        <begin position="713"/>
        <end position="796"/>
    </location>
</feature>
<name>A0AAN8YVZ4_9MAGN</name>
<dbReference type="PANTHER" id="PTHR11140">
    <property type="entry name" value="PRE-MRNA SPLICING FACTOR PRP8"/>
    <property type="match status" value="1"/>
</dbReference>
<dbReference type="SUPFAM" id="SSF53098">
    <property type="entry name" value="Ribonuclease H-like"/>
    <property type="match status" value="1"/>
</dbReference>
<dbReference type="InterPro" id="IPR019581">
    <property type="entry name" value="Prp8_U5-snRNA-bd"/>
</dbReference>
<dbReference type="Pfam" id="PF10597">
    <property type="entry name" value="U5_2-snRNA_bdg"/>
    <property type="match status" value="1"/>
</dbReference>
<dbReference type="GO" id="GO:0005682">
    <property type="term" value="C:U5 snRNP"/>
    <property type="evidence" value="ECO:0007669"/>
    <property type="project" value="TreeGrafter"/>
</dbReference>
<sequence length="796" mass="90244">MKSASSIWPVCVKWSKNDISSMTASEISNFVDANSFADAIETAGVSEALRSIDAVDGSGFQFLRHFVVALPSDEQQRIGRLLTTIQRRLVTAKSDMEYLLSRLNQGLAVKQYLTMKVKDLEVELEATKQGCKEGMQQSVLLEREIYSNAVGRGGTSEEMFGIGVEIEDKRACAEFAKESTVQENEKLLQGLDVAREQYENLQKHEEEQEAKSKADVKLLVKEVKSLRTSQSELKQELSRLMTEKIELELLHFCSSNVYLYLVSCPQFVVRGTVVSSSVSLLCFQKLLQNENPQLLAQDLENAVAAADCQGGKRSADDGFCKLLIDVFINNVTLRKQVNTVMRWALSAAAKSEKDEEENEQTKERTAVAFLCVDDEHMKVALCCLMTCFREATVHTQELLDLLVKCENKIQACIKIGLNSKMHSRFPPVFFYTPKEIGGLGMLSMGHILIPQNDLRYNQQTELGVTHFRSGMSHGEDQHIPNLYHYIQRVWAEYALKRQEVQSQNRRLTLEDLEDSWDRGISQSNTLFQKDRHTLAYDKDWRVCTDLAALDQELDALEMETVQKETIHPRKSCKMNNSCADILLFAAHRWPMSKPSLVAQLKDFFDQKASNKYRIDVQLCWVDYDSHDIERYTRARFMDYTTVNMSIYPSPTGVMVSIDLAYKLHSAFGNWFPWSKPLLAQAMIKIMKAAPALYAAREHIRKGLQLYSSEPTKPYLSSLNYGEIFSNQIIWFVDDTNVYHVTIHKTFEGNHTTKPINGAIFVIHTSVWAGQMCLGQLAKSKTAGAVAALVRSLPVEE</sequence>
<keyword evidence="1" id="KW-0175">Coiled coil</keyword>
<dbReference type="GO" id="GO:0030623">
    <property type="term" value="F:U5 snRNA binding"/>
    <property type="evidence" value="ECO:0007669"/>
    <property type="project" value="InterPro"/>
</dbReference>
<accession>A0AAN8YVZ4</accession>
<dbReference type="FunFam" id="3.90.1570.40:FF:000001">
    <property type="entry name" value="Pre-mRNA-processing-splicing factor 8"/>
    <property type="match status" value="1"/>
</dbReference>
<dbReference type="Pfam" id="PF12134">
    <property type="entry name" value="PRP8_domainIV"/>
    <property type="match status" value="1"/>
</dbReference>
<dbReference type="Gene3D" id="3.90.1570.40">
    <property type="match status" value="1"/>
</dbReference>
<dbReference type="Proteomes" id="UP001370490">
    <property type="component" value="Unassembled WGS sequence"/>
</dbReference>
<feature type="coiled-coil region" evidence="1">
    <location>
        <begin position="184"/>
        <end position="250"/>
    </location>
</feature>
<protein>
    <submittedName>
        <fullName evidence="4">Pre-mRNA-processing-splicing factor 8, U5-snRNA-binding</fullName>
    </submittedName>
</protein>
<dbReference type="GO" id="GO:0030620">
    <property type="term" value="F:U2 snRNA binding"/>
    <property type="evidence" value="ECO:0007669"/>
    <property type="project" value="TreeGrafter"/>
</dbReference>
<dbReference type="InterPro" id="IPR027652">
    <property type="entry name" value="PRP8"/>
</dbReference>
<dbReference type="InterPro" id="IPR021983">
    <property type="entry name" value="PRP8_domainIV"/>
</dbReference>
<gene>
    <name evidence="4" type="ORF">RJ641_020193</name>
</gene>
<evidence type="ECO:0000313" key="4">
    <source>
        <dbReference type="EMBL" id="KAK6915076.1"/>
    </source>
</evidence>
<dbReference type="EMBL" id="JBAMMX010000025">
    <property type="protein sequence ID" value="KAK6915076.1"/>
    <property type="molecule type" value="Genomic_DNA"/>
</dbReference>
<keyword evidence="5" id="KW-1185">Reference proteome</keyword>
<dbReference type="GO" id="GO:0030619">
    <property type="term" value="F:U1 snRNA binding"/>
    <property type="evidence" value="ECO:0007669"/>
    <property type="project" value="TreeGrafter"/>
</dbReference>